<dbReference type="Pfam" id="PF01909">
    <property type="entry name" value="NTP_transf_2"/>
    <property type="match status" value="1"/>
</dbReference>
<dbReference type="EMBL" id="MN740006">
    <property type="protein sequence ID" value="QHT83234.1"/>
    <property type="molecule type" value="Genomic_DNA"/>
</dbReference>
<sequence>MEYEKLLKIPKLQNKLFCDDKNFLHEMQNYLGIPIYIYGSILRSDYFPDKSDIDVAIFANDTMTVINKLVIFLGINRSKIKVFKLETNKENKIMYGFKTNYILNIPRKNLFFETCKRFEISIYNIKDKDYLINYNIKELKPSFIKAVQIFILKYLYYYIYLDHKYYKMIKERIFNTMKEYHNKITIIASL</sequence>
<accession>A0A6C0HS13</accession>
<dbReference type="InterPro" id="IPR002934">
    <property type="entry name" value="Polymerase_NTP_transf_dom"/>
</dbReference>
<proteinExistence type="predicted"/>
<evidence type="ECO:0000259" key="1">
    <source>
        <dbReference type="Pfam" id="PF01909"/>
    </source>
</evidence>
<dbReference type="AlphaFoldDB" id="A0A6C0HS13"/>
<evidence type="ECO:0000313" key="2">
    <source>
        <dbReference type="EMBL" id="QHT83234.1"/>
    </source>
</evidence>
<reference evidence="2" key="1">
    <citation type="journal article" date="2020" name="Nature">
        <title>Giant virus diversity and host interactions through global metagenomics.</title>
        <authorList>
            <person name="Schulz F."/>
            <person name="Roux S."/>
            <person name="Paez-Espino D."/>
            <person name="Jungbluth S."/>
            <person name="Walsh D.A."/>
            <person name="Denef V.J."/>
            <person name="McMahon K.D."/>
            <person name="Konstantinidis K.T."/>
            <person name="Eloe-Fadrosh E.A."/>
            <person name="Kyrpides N.C."/>
            <person name="Woyke T."/>
        </authorList>
    </citation>
    <scope>NUCLEOTIDE SEQUENCE</scope>
    <source>
        <strain evidence="2">GVMAG-M-3300023184-167</strain>
    </source>
</reference>
<organism evidence="2">
    <name type="scientific">viral metagenome</name>
    <dbReference type="NCBI Taxonomy" id="1070528"/>
    <lineage>
        <taxon>unclassified sequences</taxon>
        <taxon>metagenomes</taxon>
        <taxon>organismal metagenomes</taxon>
    </lineage>
</organism>
<dbReference type="InterPro" id="IPR043519">
    <property type="entry name" value="NT_sf"/>
</dbReference>
<dbReference type="Gene3D" id="3.30.460.10">
    <property type="entry name" value="Beta Polymerase, domain 2"/>
    <property type="match status" value="1"/>
</dbReference>
<feature type="domain" description="Polymerase nucleotidyl transferase" evidence="1">
    <location>
        <begin position="29"/>
        <end position="80"/>
    </location>
</feature>
<protein>
    <recommendedName>
        <fullName evidence="1">Polymerase nucleotidyl transferase domain-containing protein</fullName>
    </recommendedName>
</protein>
<name>A0A6C0HS13_9ZZZZ</name>
<dbReference type="GO" id="GO:0016779">
    <property type="term" value="F:nucleotidyltransferase activity"/>
    <property type="evidence" value="ECO:0007669"/>
    <property type="project" value="InterPro"/>
</dbReference>
<dbReference type="SUPFAM" id="SSF81301">
    <property type="entry name" value="Nucleotidyltransferase"/>
    <property type="match status" value="1"/>
</dbReference>